<keyword evidence="1" id="KW-0378">Hydrolase</keyword>
<evidence type="ECO:0000313" key="2">
    <source>
        <dbReference type="Proteomes" id="UP001651050"/>
    </source>
</evidence>
<dbReference type="InterPro" id="IPR036866">
    <property type="entry name" value="RibonucZ/Hydroxyglut_hydro"/>
</dbReference>
<organism evidence="1 2">
    <name type="scientific">Isoptericola peretonis</name>
    <dbReference type="NCBI Taxonomy" id="2918523"/>
    <lineage>
        <taxon>Bacteria</taxon>
        <taxon>Bacillati</taxon>
        <taxon>Actinomycetota</taxon>
        <taxon>Actinomycetes</taxon>
        <taxon>Micrococcales</taxon>
        <taxon>Promicromonosporaceae</taxon>
        <taxon>Isoptericola</taxon>
    </lineage>
</organism>
<sequence>MTTPAFWICRTCAVEHAALVDVCAVCADERQWVPATGQAWTTLDELTAEGLAVEVSELEPDLLALHAAPHVGIGQQSKVVRTPAGALLWDPLGFVDDAGVAAVVDAAGGGDVVVAASHPHMFGVQVEWSRRIAAATGRDVPVLVSEADAGWVARPDAVIETWAPDASGEREVLPGVVLSQPGGHFPGSAVVHWTGADGRGVLLSGDTIFANPDRTASFMRSYPNRIPLSGAVVTRVAEHVARRPFDRLYNNFEGVIPEDARAVVLRSAERHAAWVRGDFDHLT</sequence>
<dbReference type="PANTHER" id="PTHR36839">
    <property type="entry name" value="METALLO-BETA-LACTAMASE FAMILY PROTEIN (AFU_ORTHOLOGUE AFUA_5G12770)"/>
    <property type="match status" value="1"/>
</dbReference>
<accession>A0ABT0J385</accession>
<dbReference type="Gene3D" id="3.60.15.10">
    <property type="entry name" value="Ribonuclease Z/Hydroxyacylglutathione hydrolase-like"/>
    <property type="match status" value="1"/>
</dbReference>
<proteinExistence type="predicted"/>
<comment type="caution">
    <text evidence="1">The sequence shown here is derived from an EMBL/GenBank/DDBJ whole genome shotgun (WGS) entry which is preliminary data.</text>
</comment>
<name>A0ABT0J385_9MICO</name>
<dbReference type="SUPFAM" id="SSF56281">
    <property type="entry name" value="Metallo-hydrolase/oxidoreductase"/>
    <property type="match status" value="1"/>
</dbReference>
<gene>
    <name evidence="1" type="ORF">M1843_09360</name>
</gene>
<reference evidence="1 2" key="1">
    <citation type="submission" date="2022-02" db="EMBL/GenBank/DDBJ databases">
        <title>The car tank lid bacteriome: a reservoir of bacteria with potential in bioremediation of fuel.</title>
        <authorList>
            <person name="Vidal-Verdu A."/>
            <person name="Gomez-Martinez D."/>
            <person name="Latorre-Perez A."/>
            <person name="Pereto J."/>
            <person name="Porcar M."/>
        </authorList>
    </citation>
    <scope>NUCLEOTIDE SEQUENCE [LARGE SCALE GENOMIC DNA]</scope>
    <source>
        <strain evidence="1 2">4D.3</strain>
    </source>
</reference>
<dbReference type="PANTHER" id="PTHR36839:SF1">
    <property type="entry name" value="METALLO-BETA-LACTAMASE FAMILY PROTEIN (AFU_ORTHOLOGUE AFUA_5G12770)"/>
    <property type="match status" value="1"/>
</dbReference>
<protein>
    <submittedName>
        <fullName evidence="1">Hydrolase</fullName>
    </submittedName>
</protein>
<dbReference type="Proteomes" id="UP001651050">
    <property type="component" value="Unassembled WGS sequence"/>
</dbReference>
<dbReference type="EMBL" id="JALQCY010000003">
    <property type="protein sequence ID" value="MCK9793950.1"/>
    <property type="molecule type" value="Genomic_DNA"/>
</dbReference>
<dbReference type="GO" id="GO:0016787">
    <property type="term" value="F:hydrolase activity"/>
    <property type="evidence" value="ECO:0007669"/>
    <property type="project" value="UniProtKB-KW"/>
</dbReference>
<evidence type="ECO:0000313" key="1">
    <source>
        <dbReference type="EMBL" id="MCK9793950.1"/>
    </source>
</evidence>
<keyword evidence="2" id="KW-1185">Reference proteome</keyword>
<dbReference type="RefSeq" id="WP_416343809.1">
    <property type="nucleotide sequence ID" value="NZ_JALQCY010000003.1"/>
</dbReference>